<evidence type="ECO:0000256" key="3">
    <source>
        <dbReference type="ARBA" id="ARBA00022553"/>
    </source>
</evidence>
<keyword evidence="3 4" id="KW-0597">Phosphoprotein</keyword>
<evidence type="ECO:0000256" key="5">
    <source>
        <dbReference type="SAM" id="Coils"/>
    </source>
</evidence>
<evidence type="ECO:0000256" key="1">
    <source>
        <dbReference type="ARBA" id="ARBA00000085"/>
    </source>
</evidence>
<dbReference type="InterPro" id="IPR004358">
    <property type="entry name" value="Sig_transdc_His_kin-like_C"/>
</dbReference>
<dbReference type="EMBL" id="CP060717">
    <property type="protein sequence ID" value="QNN64521.1"/>
    <property type="molecule type" value="Genomic_DNA"/>
</dbReference>
<evidence type="ECO:0000313" key="9">
    <source>
        <dbReference type="Proteomes" id="UP000515955"/>
    </source>
</evidence>
<dbReference type="InterPro" id="IPR011006">
    <property type="entry name" value="CheY-like_superfamily"/>
</dbReference>
<dbReference type="PANTHER" id="PTHR43547">
    <property type="entry name" value="TWO-COMPONENT HISTIDINE KINASE"/>
    <property type="match status" value="1"/>
</dbReference>
<dbReference type="CDD" id="cd17546">
    <property type="entry name" value="REC_hyHK_CKI1_RcsC-like"/>
    <property type="match status" value="1"/>
</dbReference>
<dbReference type="SUPFAM" id="SSF55785">
    <property type="entry name" value="PYP-like sensor domain (PAS domain)"/>
    <property type="match status" value="1"/>
</dbReference>
<comment type="catalytic activity">
    <reaction evidence="1">
        <text>ATP + protein L-histidine = ADP + protein N-phospho-L-histidine.</text>
        <dbReference type="EC" id="2.7.13.3"/>
    </reaction>
</comment>
<dbReference type="Gene3D" id="3.40.50.2300">
    <property type="match status" value="2"/>
</dbReference>
<dbReference type="Gene3D" id="1.10.287.130">
    <property type="match status" value="1"/>
</dbReference>
<dbReference type="InterPro" id="IPR003594">
    <property type="entry name" value="HATPase_dom"/>
</dbReference>
<dbReference type="KEGG" id="srhi:H9L12_09385"/>
<dbReference type="InterPro" id="IPR000014">
    <property type="entry name" value="PAS"/>
</dbReference>
<dbReference type="InterPro" id="IPR003661">
    <property type="entry name" value="HisK_dim/P_dom"/>
</dbReference>
<dbReference type="InterPro" id="IPR001789">
    <property type="entry name" value="Sig_transdc_resp-reg_receiver"/>
</dbReference>
<dbReference type="Pfam" id="PF02518">
    <property type="entry name" value="HATPase_c"/>
    <property type="match status" value="1"/>
</dbReference>
<evidence type="ECO:0000259" key="7">
    <source>
        <dbReference type="PROSITE" id="PS50110"/>
    </source>
</evidence>
<dbReference type="SMART" id="SM00086">
    <property type="entry name" value="PAC"/>
    <property type="match status" value="1"/>
</dbReference>
<gene>
    <name evidence="8" type="ORF">H9L12_09385</name>
</gene>
<dbReference type="Gene3D" id="3.30.565.10">
    <property type="entry name" value="Histidine kinase-like ATPase, C-terminal domain"/>
    <property type="match status" value="1"/>
</dbReference>
<dbReference type="Proteomes" id="UP000515955">
    <property type="component" value="Chromosome"/>
</dbReference>
<dbReference type="InterPro" id="IPR035965">
    <property type="entry name" value="PAS-like_dom_sf"/>
</dbReference>
<dbReference type="InterPro" id="IPR001610">
    <property type="entry name" value="PAC"/>
</dbReference>
<name>A0A7G9S9J6_9SPHN</name>
<dbReference type="InterPro" id="IPR036097">
    <property type="entry name" value="HisK_dim/P_sf"/>
</dbReference>
<feature type="modified residue" description="4-aspartylphosphate" evidence="4">
    <location>
        <position position="598"/>
    </location>
</feature>
<dbReference type="PRINTS" id="PR00344">
    <property type="entry name" value="BCTRLSENSOR"/>
</dbReference>
<feature type="coiled-coil region" evidence="5">
    <location>
        <begin position="136"/>
        <end position="165"/>
    </location>
</feature>
<reference evidence="8 9" key="1">
    <citation type="submission" date="2020-08" db="EMBL/GenBank/DDBJ databases">
        <title>Genome sequence of Sphingomonas rhizophila KACC 19189T.</title>
        <authorList>
            <person name="Hyun D.-W."/>
            <person name="Bae J.-W."/>
        </authorList>
    </citation>
    <scope>NUCLEOTIDE SEQUENCE [LARGE SCALE GENOMIC DNA]</scope>
    <source>
        <strain evidence="8 9">KACC 19189</strain>
    </source>
</reference>
<proteinExistence type="predicted"/>
<evidence type="ECO:0000259" key="6">
    <source>
        <dbReference type="PROSITE" id="PS50109"/>
    </source>
</evidence>
<dbReference type="SMART" id="SM00387">
    <property type="entry name" value="HATPase_c"/>
    <property type="match status" value="1"/>
</dbReference>
<keyword evidence="5" id="KW-0175">Coiled coil</keyword>
<protein>
    <recommendedName>
        <fullName evidence="2">histidine kinase</fullName>
        <ecNumber evidence="2">2.7.13.3</ecNumber>
    </recommendedName>
</protein>
<dbReference type="SUPFAM" id="SSF55874">
    <property type="entry name" value="ATPase domain of HSP90 chaperone/DNA topoisomerase II/histidine kinase"/>
    <property type="match status" value="1"/>
</dbReference>
<dbReference type="PANTHER" id="PTHR43547:SF2">
    <property type="entry name" value="HYBRID SIGNAL TRANSDUCTION HISTIDINE KINASE C"/>
    <property type="match status" value="1"/>
</dbReference>
<dbReference type="Pfam" id="PF00072">
    <property type="entry name" value="Response_reg"/>
    <property type="match status" value="2"/>
</dbReference>
<dbReference type="Gene3D" id="3.30.450.20">
    <property type="entry name" value="PAS domain"/>
    <property type="match status" value="1"/>
</dbReference>
<evidence type="ECO:0000256" key="2">
    <source>
        <dbReference type="ARBA" id="ARBA00012438"/>
    </source>
</evidence>
<feature type="domain" description="Histidine kinase" evidence="6">
    <location>
        <begin position="312"/>
        <end position="527"/>
    </location>
</feature>
<dbReference type="PROSITE" id="PS50109">
    <property type="entry name" value="HIS_KIN"/>
    <property type="match status" value="1"/>
</dbReference>
<dbReference type="PROSITE" id="PS50110">
    <property type="entry name" value="RESPONSE_REGULATORY"/>
    <property type="match status" value="2"/>
</dbReference>
<accession>A0A7G9S9J6</accession>
<dbReference type="InterPro" id="IPR013655">
    <property type="entry name" value="PAS_fold_3"/>
</dbReference>
<dbReference type="SMART" id="SM00448">
    <property type="entry name" value="REC"/>
    <property type="match status" value="2"/>
</dbReference>
<dbReference type="CDD" id="cd00082">
    <property type="entry name" value="HisKA"/>
    <property type="match status" value="1"/>
</dbReference>
<dbReference type="EC" id="2.7.13.3" evidence="2"/>
<feature type="domain" description="Response regulatory" evidence="7">
    <location>
        <begin position="15"/>
        <end position="131"/>
    </location>
</feature>
<evidence type="ECO:0000256" key="4">
    <source>
        <dbReference type="PROSITE-ProRule" id="PRU00169"/>
    </source>
</evidence>
<dbReference type="Pfam" id="PF00512">
    <property type="entry name" value="HisKA"/>
    <property type="match status" value="1"/>
</dbReference>
<dbReference type="SMART" id="SM00388">
    <property type="entry name" value="HisKA"/>
    <property type="match status" value="1"/>
</dbReference>
<dbReference type="InterPro" id="IPR036890">
    <property type="entry name" value="HATPase_C_sf"/>
</dbReference>
<feature type="domain" description="Response regulatory" evidence="7">
    <location>
        <begin position="548"/>
        <end position="658"/>
    </location>
</feature>
<dbReference type="SUPFAM" id="SSF47384">
    <property type="entry name" value="Homodimeric domain of signal transducing histidine kinase"/>
    <property type="match status" value="1"/>
</dbReference>
<dbReference type="SUPFAM" id="SSF52172">
    <property type="entry name" value="CheY-like"/>
    <property type="match status" value="2"/>
</dbReference>
<dbReference type="InterPro" id="IPR005467">
    <property type="entry name" value="His_kinase_dom"/>
</dbReference>
<sequence length="658" mass="72792">MVSRAPRKRDEVKTRILVVDDDERNLLAITEVLGGIAEVVTATSGREALRALLKGDFAVILLDVFMPGMDGYETASLIRAREQTARIPIIFLSAVNKETEHLMRGYAMGAVDYVFKPVDPLVLTSKVGVFVDLYEMRRQIEEKSRAEQELRDAKYQAELERLRIEQELEASRKRQAAIIQSLPILLYMEPHESDTRLPDFVSGDFEAMTGFTYSDITANPGLWQERLHEEDRDRVLAALRDRPVQGRWSIEYRWCCANGEYKHFHDQAVLIRHDDERAEFAGSLTDVSERRTLESRLVQAQKMEAIGQLTGGIAHDFNNLLAAVLGGLHILQRRVEFGANEQKIVDQMRRASEQGAELVRRMMAFARKQDLSPASVDPQQLCTSVAGLVEHTLGGTIEIDWRCGMMNSNLFVDQSQLELALLNLILNARDAMPGGGRVTIGIDEVASEADGSDPLVRIRVSDHGHGIPADHIDKIVEPFFTTKEAGKGTGLGLSMVAGFVQQSGGRFTIDSVIEEGTTVEILLPATPQPVADRPVEPDATGKDISVRSVLLVDDDEAVRTVLGEQLREMGLSVDCAADGAEALQHLSLGKRFDLLLTDFAMPGMNGIETIRQASEQRPDMRAALMTGYADEESTAAARASLTILRKPISPAELRKVLG</sequence>
<feature type="modified residue" description="4-aspartylphosphate" evidence="4">
    <location>
        <position position="63"/>
    </location>
</feature>
<evidence type="ECO:0000313" key="8">
    <source>
        <dbReference type="EMBL" id="QNN64521.1"/>
    </source>
</evidence>
<keyword evidence="9" id="KW-1185">Reference proteome</keyword>
<organism evidence="8 9">
    <name type="scientific">Sphingomonas rhizophila</name>
    <dbReference type="NCBI Taxonomy" id="2071607"/>
    <lineage>
        <taxon>Bacteria</taxon>
        <taxon>Pseudomonadati</taxon>
        <taxon>Pseudomonadota</taxon>
        <taxon>Alphaproteobacteria</taxon>
        <taxon>Sphingomonadales</taxon>
        <taxon>Sphingomonadaceae</taxon>
        <taxon>Sphingomonas</taxon>
    </lineage>
</organism>
<dbReference type="Pfam" id="PF08447">
    <property type="entry name" value="PAS_3"/>
    <property type="match status" value="1"/>
</dbReference>
<dbReference type="AlphaFoldDB" id="A0A7G9S9J6"/>
<dbReference type="CDD" id="cd00130">
    <property type="entry name" value="PAS"/>
    <property type="match status" value="1"/>
</dbReference>
<dbReference type="GO" id="GO:0000155">
    <property type="term" value="F:phosphorelay sensor kinase activity"/>
    <property type="evidence" value="ECO:0007669"/>
    <property type="project" value="InterPro"/>
</dbReference>